<dbReference type="InterPro" id="IPR050388">
    <property type="entry name" value="ABC_Ni/Peptide_Import"/>
</dbReference>
<evidence type="ECO:0000259" key="13">
    <source>
        <dbReference type="PROSITE" id="PS50893"/>
    </source>
</evidence>
<dbReference type="InterPro" id="IPR003593">
    <property type="entry name" value="AAA+_ATPase"/>
</dbReference>
<feature type="transmembrane region" description="Helical" evidence="11">
    <location>
        <begin position="25"/>
        <end position="47"/>
    </location>
</feature>
<accession>A0ABQ2XIY2</accession>
<keyword evidence="10 11" id="KW-0472">Membrane</keyword>
<reference evidence="16" key="1">
    <citation type="journal article" date="2019" name="Int. J. Syst. Evol. Microbiol.">
        <title>The Global Catalogue of Microorganisms (GCM) 10K type strain sequencing project: providing services to taxonomists for standard genome sequencing and annotation.</title>
        <authorList>
            <consortium name="The Broad Institute Genomics Platform"/>
            <consortium name="The Broad Institute Genome Sequencing Center for Infectious Disease"/>
            <person name="Wu L."/>
            <person name="Ma J."/>
        </authorList>
    </citation>
    <scope>NUCLEOTIDE SEQUENCE [LARGE SCALE GENOMIC DNA]</scope>
    <source>
        <strain evidence="16">JCM 4866</strain>
    </source>
</reference>
<evidence type="ECO:0000256" key="3">
    <source>
        <dbReference type="ARBA" id="ARBA00005417"/>
    </source>
</evidence>
<dbReference type="InterPro" id="IPR013563">
    <property type="entry name" value="Oligopep_ABC_C"/>
</dbReference>
<dbReference type="SUPFAM" id="SSF161098">
    <property type="entry name" value="MetI-like"/>
    <property type="match status" value="1"/>
</dbReference>
<feature type="transmembrane region" description="Helical" evidence="11">
    <location>
        <begin position="87"/>
        <end position="115"/>
    </location>
</feature>
<comment type="similarity">
    <text evidence="3">Belongs to the ABC transporter superfamily.</text>
</comment>
<evidence type="ECO:0000256" key="11">
    <source>
        <dbReference type="RuleBase" id="RU363032"/>
    </source>
</evidence>
<feature type="compositionally biased region" description="Basic and acidic residues" evidence="12">
    <location>
        <begin position="365"/>
        <end position="444"/>
    </location>
</feature>
<evidence type="ECO:0000313" key="16">
    <source>
        <dbReference type="Proteomes" id="UP000617743"/>
    </source>
</evidence>
<feature type="compositionally biased region" description="Basic and acidic residues" evidence="12">
    <location>
        <begin position="293"/>
        <end position="322"/>
    </location>
</feature>
<dbReference type="Gene3D" id="1.10.3720.10">
    <property type="entry name" value="MetI-like"/>
    <property type="match status" value="1"/>
</dbReference>
<name>A0ABQ2XIY2_9ACTN</name>
<evidence type="ECO:0000259" key="14">
    <source>
        <dbReference type="PROSITE" id="PS50928"/>
    </source>
</evidence>
<gene>
    <name evidence="15" type="ORF">GCM10010383_55840</name>
</gene>
<protein>
    <submittedName>
        <fullName evidence="15">Uncharacterized protein</fullName>
    </submittedName>
</protein>
<dbReference type="Proteomes" id="UP000617743">
    <property type="component" value="Unassembled WGS sequence"/>
</dbReference>
<dbReference type="Pfam" id="PF00005">
    <property type="entry name" value="ABC_tran"/>
    <property type="match status" value="1"/>
</dbReference>
<keyword evidence="7" id="KW-0547">Nucleotide-binding</keyword>
<dbReference type="InterPro" id="IPR000515">
    <property type="entry name" value="MetI-like"/>
</dbReference>
<keyword evidence="4 11" id="KW-0813">Transport</keyword>
<dbReference type="EMBL" id="BMWC01000009">
    <property type="protein sequence ID" value="GGX18661.1"/>
    <property type="molecule type" value="Genomic_DNA"/>
</dbReference>
<dbReference type="Pfam" id="PF08352">
    <property type="entry name" value="oligo_HPY"/>
    <property type="match status" value="1"/>
</dbReference>
<dbReference type="CDD" id="cd03257">
    <property type="entry name" value="ABC_NikE_OppD_transporters"/>
    <property type="match status" value="1"/>
</dbReference>
<feature type="domain" description="ABC transmembrane type-1" evidence="14">
    <location>
        <begin position="91"/>
        <end position="280"/>
    </location>
</feature>
<feature type="transmembrane region" description="Helical" evidence="11">
    <location>
        <begin position="135"/>
        <end position="164"/>
    </location>
</feature>
<evidence type="ECO:0000256" key="7">
    <source>
        <dbReference type="ARBA" id="ARBA00022741"/>
    </source>
</evidence>
<comment type="caution">
    <text evidence="15">The sequence shown here is derived from an EMBL/GenBank/DDBJ whole genome shotgun (WGS) entry which is preliminary data.</text>
</comment>
<evidence type="ECO:0000256" key="10">
    <source>
        <dbReference type="ARBA" id="ARBA00023136"/>
    </source>
</evidence>
<keyword evidence="5" id="KW-1003">Cell membrane</keyword>
<evidence type="ECO:0000256" key="1">
    <source>
        <dbReference type="ARBA" id="ARBA00004141"/>
    </source>
</evidence>
<keyword evidence="16" id="KW-1185">Reference proteome</keyword>
<dbReference type="PANTHER" id="PTHR43297:SF2">
    <property type="entry name" value="DIPEPTIDE TRANSPORT ATP-BINDING PROTEIN DPPD"/>
    <property type="match status" value="1"/>
</dbReference>
<feature type="transmembrane region" description="Helical" evidence="11">
    <location>
        <begin position="257"/>
        <end position="282"/>
    </location>
</feature>
<dbReference type="Gene3D" id="3.40.50.300">
    <property type="entry name" value="P-loop containing nucleotide triphosphate hydrolases"/>
    <property type="match status" value="1"/>
</dbReference>
<dbReference type="InterPro" id="IPR003439">
    <property type="entry name" value="ABC_transporter-like_ATP-bd"/>
</dbReference>
<feature type="domain" description="ABC transporter" evidence="13">
    <location>
        <begin position="474"/>
        <end position="724"/>
    </location>
</feature>
<proteinExistence type="inferred from homology"/>
<dbReference type="PANTHER" id="PTHR43297">
    <property type="entry name" value="OLIGOPEPTIDE TRANSPORT ATP-BINDING PROTEIN APPD"/>
    <property type="match status" value="1"/>
</dbReference>
<keyword evidence="9 11" id="KW-1133">Transmembrane helix</keyword>
<organism evidence="15 16">
    <name type="scientific">Streptomyces lomondensis</name>
    <dbReference type="NCBI Taxonomy" id="68229"/>
    <lineage>
        <taxon>Bacteria</taxon>
        <taxon>Bacillati</taxon>
        <taxon>Actinomycetota</taxon>
        <taxon>Actinomycetes</taxon>
        <taxon>Kitasatosporales</taxon>
        <taxon>Streptomycetaceae</taxon>
        <taxon>Streptomyces</taxon>
    </lineage>
</organism>
<comment type="similarity">
    <text evidence="11">Belongs to the binding-protein-dependent transport system permease family.</text>
</comment>
<dbReference type="InterPro" id="IPR027417">
    <property type="entry name" value="P-loop_NTPase"/>
</dbReference>
<dbReference type="PROSITE" id="PS50928">
    <property type="entry name" value="ABC_TM1"/>
    <property type="match status" value="1"/>
</dbReference>
<sequence>MLDTSEAGGPAVRRRWFALLLRDRFACAAALVLVVVALCAVLGPLLAGELATRQNLRAPGRPPFSLDHGWAFVLGSDSLGRPVAARLLAAAGTTLAVAVPAVLCSLVIGSVWGMWAGYHGGWRENVSLRVADVILSFPSLLLAVVVLYVFSPSAASLVLVLAVARIPVYLRTARAEAAELRSRLFMDAARTFGTGSWAAIRRHVAPSVLPTLLTVAALDFCFVMLAESSLSFLGIGIQPPDVSWGLMVAQGRQELQSAWWIALFPGLAIVVTTVSATVLASWARLTTDPGQRWREALGRRPRGARGDRGRSGAGRAVEDGERAAAGSAAEDDRRGAADSPGGGGEQAATGSAAGDSEQAAADSTTEDHKHAAADSTTEDHKHAAADSTAEDHKHAAADSTTEDHKHAAADSTTEDHKHAAADSTAEDHKHAAADSTAEDHKHAAAGDGGRAVPGSLGGLAAATTGKAAGGGDVLVVDGLSVDVHTPAGPVHVVRRVSFAVRSGETLALLGESGCGKSMTAHAVAGLLDPVAEVVGGQVLLDGVDLLGLGARARRRLAGPGLAMVFQDALSALNPVLTVGTQLAEPFRIHEGLSRRAARARAVELMERVGIPEARSRADAHPHQFSGGMRQRLLIATAVALRPKVLIADEPTTALDVTVQAQIMDLLGELRGEQRMALVLITHDLGLAAEHADRVAVMYAGTVVETGPVAEVLGRPHHPYTRGLLASVPAEQQRGARLSSIPGSPPEPGAVPAGCAFRTRCPMARERCATHRPALTGTAAGRAAACHFGKELADA</sequence>
<evidence type="ECO:0000256" key="4">
    <source>
        <dbReference type="ARBA" id="ARBA00022448"/>
    </source>
</evidence>
<keyword evidence="6 11" id="KW-0812">Transmembrane</keyword>
<evidence type="ECO:0000256" key="2">
    <source>
        <dbReference type="ARBA" id="ARBA00004202"/>
    </source>
</evidence>
<evidence type="ECO:0000256" key="6">
    <source>
        <dbReference type="ARBA" id="ARBA00022692"/>
    </source>
</evidence>
<dbReference type="NCBIfam" id="TIGR01727">
    <property type="entry name" value="oligo_HPY"/>
    <property type="match status" value="1"/>
</dbReference>
<comment type="subcellular location">
    <subcellularLocation>
        <location evidence="11">Cell membrane</location>
        <topology evidence="11">Multi-pass membrane protein</topology>
    </subcellularLocation>
    <subcellularLocation>
        <location evidence="2">Cell membrane</location>
        <topology evidence="2">Peripheral membrane protein</topology>
    </subcellularLocation>
    <subcellularLocation>
        <location evidence="1">Membrane</location>
        <topology evidence="1">Multi-pass membrane protein</topology>
    </subcellularLocation>
</comment>
<dbReference type="InterPro" id="IPR035906">
    <property type="entry name" value="MetI-like_sf"/>
</dbReference>
<dbReference type="CDD" id="cd06261">
    <property type="entry name" value="TM_PBP2"/>
    <property type="match status" value="1"/>
</dbReference>
<dbReference type="PROSITE" id="PS50893">
    <property type="entry name" value="ABC_TRANSPORTER_2"/>
    <property type="match status" value="1"/>
</dbReference>
<evidence type="ECO:0000313" key="15">
    <source>
        <dbReference type="EMBL" id="GGX18661.1"/>
    </source>
</evidence>
<evidence type="ECO:0000256" key="8">
    <source>
        <dbReference type="ARBA" id="ARBA00022840"/>
    </source>
</evidence>
<evidence type="ECO:0000256" key="5">
    <source>
        <dbReference type="ARBA" id="ARBA00022475"/>
    </source>
</evidence>
<dbReference type="SUPFAM" id="SSF52540">
    <property type="entry name" value="P-loop containing nucleoside triphosphate hydrolases"/>
    <property type="match status" value="1"/>
</dbReference>
<evidence type="ECO:0000256" key="9">
    <source>
        <dbReference type="ARBA" id="ARBA00022989"/>
    </source>
</evidence>
<dbReference type="Pfam" id="PF00528">
    <property type="entry name" value="BPD_transp_1"/>
    <property type="match status" value="1"/>
</dbReference>
<evidence type="ECO:0000256" key="12">
    <source>
        <dbReference type="SAM" id="MobiDB-lite"/>
    </source>
</evidence>
<keyword evidence="8" id="KW-0067">ATP-binding</keyword>
<dbReference type="InterPro" id="IPR017871">
    <property type="entry name" value="ABC_transporter-like_CS"/>
</dbReference>
<dbReference type="PROSITE" id="PS00211">
    <property type="entry name" value="ABC_TRANSPORTER_1"/>
    <property type="match status" value="1"/>
</dbReference>
<dbReference type="SMART" id="SM00382">
    <property type="entry name" value="AAA"/>
    <property type="match status" value="1"/>
</dbReference>
<feature type="region of interest" description="Disordered" evidence="12">
    <location>
        <begin position="293"/>
        <end position="450"/>
    </location>
</feature>